<dbReference type="Proteomes" id="UP000245507">
    <property type="component" value="Unassembled WGS sequence"/>
</dbReference>
<reference evidence="1 2" key="1">
    <citation type="submission" date="2018-05" db="EMBL/GenBank/DDBJ databases">
        <title>Nocardioides silvaticus genome.</title>
        <authorList>
            <person name="Li C."/>
            <person name="Wang G."/>
        </authorList>
    </citation>
    <scope>NUCLEOTIDE SEQUENCE [LARGE SCALE GENOMIC DNA]</scope>
    <source>
        <strain evidence="1 2">CCTCC AB 2018079</strain>
    </source>
</reference>
<gene>
    <name evidence="1" type="ORF">DJ010_10610</name>
</gene>
<dbReference type="RefSeq" id="WP_109693650.1">
    <property type="nucleotide sequence ID" value="NZ_QGDD01000004.1"/>
</dbReference>
<accession>A0A316THZ2</accession>
<sequence>MARTRFVWVRPAFAPAEMPGLVLEWRRGPDGGWCALVTWVESRGRVITAWVPADELRPVEAKPRTGSAYG</sequence>
<keyword evidence="2" id="KW-1185">Reference proteome</keyword>
<dbReference type="EMBL" id="QGDD01000004">
    <property type="protein sequence ID" value="PWN02849.1"/>
    <property type="molecule type" value="Genomic_DNA"/>
</dbReference>
<comment type="caution">
    <text evidence="1">The sequence shown here is derived from an EMBL/GenBank/DDBJ whole genome shotgun (WGS) entry which is preliminary data.</text>
</comment>
<evidence type="ECO:0000313" key="2">
    <source>
        <dbReference type="Proteomes" id="UP000245507"/>
    </source>
</evidence>
<protein>
    <submittedName>
        <fullName evidence="1">Uncharacterized protein</fullName>
    </submittedName>
</protein>
<evidence type="ECO:0000313" key="1">
    <source>
        <dbReference type="EMBL" id="PWN02849.1"/>
    </source>
</evidence>
<dbReference type="OrthoDB" id="5191973at2"/>
<organism evidence="1 2">
    <name type="scientific">Nocardioides silvaticus</name>
    <dbReference type="NCBI Taxonomy" id="2201891"/>
    <lineage>
        <taxon>Bacteria</taxon>
        <taxon>Bacillati</taxon>
        <taxon>Actinomycetota</taxon>
        <taxon>Actinomycetes</taxon>
        <taxon>Propionibacteriales</taxon>
        <taxon>Nocardioidaceae</taxon>
        <taxon>Nocardioides</taxon>
    </lineage>
</organism>
<dbReference type="AlphaFoldDB" id="A0A316THZ2"/>
<proteinExistence type="predicted"/>
<name>A0A316THZ2_9ACTN</name>